<feature type="domain" description="D-serine dehydratase-like" evidence="3">
    <location>
        <begin position="326"/>
        <end position="435"/>
    </location>
</feature>
<dbReference type="EMBL" id="KB644408">
    <property type="protein sequence ID" value="EPS25738.1"/>
    <property type="molecule type" value="Genomic_DNA"/>
</dbReference>
<dbReference type="Proteomes" id="UP000019376">
    <property type="component" value="Unassembled WGS sequence"/>
</dbReference>
<dbReference type="Pfam" id="PF14031">
    <property type="entry name" value="D-ser_dehydrat"/>
    <property type="match status" value="1"/>
</dbReference>
<accession>S8AIY5</accession>
<proteinExistence type="inferred from homology"/>
<dbReference type="InterPro" id="IPR042208">
    <property type="entry name" value="D-ser_dehydrat-like_sf"/>
</dbReference>
<dbReference type="InterPro" id="IPR001608">
    <property type="entry name" value="Ala_racemase_N"/>
</dbReference>
<name>S8AIY5_PENO1</name>
<organism evidence="4 5">
    <name type="scientific">Penicillium oxalicum (strain 114-2 / CGMCC 5302)</name>
    <name type="common">Penicillium decumbens</name>
    <dbReference type="NCBI Taxonomy" id="933388"/>
    <lineage>
        <taxon>Eukaryota</taxon>
        <taxon>Fungi</taxon>
        <taxon>Dikarya</taxon>
        <taxon>Ascomycota</taxon>
        <taxon>Pezizomycotina</taxon>
        <taxon>Eurotiomycetes</taxon>
        <taxon>Eurotiomycetidae</taxon>
        <taxon>Eurotiales</taxon>
        <taxon>Aspergillaceae</taxon>
        <taxon>Penicillium</taxon>
    </lineage>
</organism>
<keyword evidence="2" id="KW-0456">Lyase</keyword>
<dbReference type="InterPro" id="IPR051466">
    <property type="entry name" value="D-amino_acid_metab_enzyme"/>
</dbReference>
<dbReference type="SUPFAM" id="SSF51419">
    <property type="entry name" value="PLP-binding barrel"/>
    <property type="match status" value="1"/>
</dbReference>
<dbReference type="PANTHER" id="PTHR28004">
    <property type="entry name" value="ZGC:162816-RELATED"/>
    <property type="match status" value="1"/>
</dbReference>
<sequence>MESLSLPSEEQLRQRWVGTDVANIPKPAAVLDRAVIRRHCAQMKHTVQTLGVGFRAHVKTHKTLQIAEMQMDNGDPEPKFIASTLLEIETLSPLLKSLTSAKVPVNILYGIPLVPSHVGRLATLAADIGEGSISVMIDHPDQVPYLKEFHQTAGFAARVFLKIDTGYHRAGLPPVSLNKNGLLEKLAHAEAEGWAHLLGLYSHSSLSYSAQSTAEAMDHLLAEIHGCKEALNRWLSLLPRDRDLIISVGATPQISSSHSLARDIGSDGPMGKEAEKLRALLRNPGSDNKDARVKIELHAGNYPILDMQQVSTNARDGTGRFEDEIAMTVVAEVCSVYNDGERENAEALIDAGTLALGREPCANYPGWGVLSSWRVEAASTSSRMMVDRISQEHGVVAWEADRKRKVPLSVGQVVKVFPNHACVAAAFFGWYFVVDSDQDQDGSRVVDIWVRGRGSSVSDPFLMTRFQ</sequence>
<dbReference type="InterPro" id="IPR029066">
    <property type="entry name" value="PLP-binding_barrel"/>
</dbReference>
<evidence type="ECO:0000259" key="3">
    <source>
        <dbReference type="SMART" id="SM01119"/>
    </source>
</evidence>
<keyword evidence="5" id="KW-1185">Reference proteome</keyword>
<dbReference type="InterPro" id="IPR026956">
    <property type="entry name" value="D-ser_dehydrat-like_dom"/>
</dbReference>
<dbReference type="OrthoDB" id="20198at2759"/>
<reference evidence="4 5" key="1">
    <citation type="journal article" date="2013" name="PLoS ONE">
        <title>Genomic and secretomic analyses reveal unique features of the lignocellulolytic enzyme system of Penicillium decumbens.</title>
        <authorList>
            <person name="Liu G."/>
            <person name="Zhang L."/>
            <person name="Wei X."/>
            <person name="Zou G."/>
            <person name="Qin Y."/>
            <person name="Ma L."/>
            <person name="Li J."/>
            <person name="Zheng H."/>
            <person name="Wang S."/>
            <person name="Wang C."/>
            <person name="Xun L."/>
            <person name="Zhao G.-P."/>
            <person name="Zhou Z."/>
            <person name="Qu Y."/>
        </authorList>
    </citation>
    <scope>NUCLEOTIDE SEQUENCE [LARGE SCALE GENOMIC DNA]</scope>
    <source>
        <strain evidence="5">114-2 / CGMCC 5302</strain>
    </source>
</reference>
<evidence type="ECO:0000256" key="2">
    <source>
        <dbReference type="ARBA" id="ARBA00023239"/>
    </source>
</evidence>
<dbReference type="Gene3D" id="2.40.37.20">
    <property type="entry name" value="D-serine dehydratase-like domain"/>
    <property type="match status" value="1"/>
</dbReference>
<dbReference type="PhylomeDB" id="S8AIY5"/>
<dbReference type="SMART" id="SM01119">
    <property type="entry name" value="D-ser_dehydrat"/>
    <property type="match status" value="1"/>
</dbReference>
<dbReference type="GO" id="GO:0036088">
    <property type="term" value="P:D-serine catabolic process"/>
    <property type="evidence" value="ECO:0007669"/>
    <property type="project" value="TreeGrafter"/>
</dbReference>
<comment type="similarity">
    <text evidence="1">Belongs to the DSD1 family.</text>
</comment>
<dbReference type="Pfam" id="PF01168">
    <property type="entry name" value="Ala_racemase_N"/>
    <property type="match status" value="1"/>
</dbReference>
<evidence type="ECO:0000256" key="1">
    <source>
        <dbReference type="ARBA" id="ARBA00005323"/>
    </source>
</evidence>
<dbReference type="HOGENOM" id="CLU_031639_0_0_1"/>
<dbReference type="eggNOG" id="ENOG502QRZ0">
    <property type="taxonomic scope" value="Eukaryota"/>
</dbReference>
<evidence type="ECO:0000313" key="4">
    <source>
        <dbReference type="EMBL" id="EPS25738.1"/>
    </source>
</evidence>
<evidence type="ECO:0000313" key="5">
    <source>
        <dbReference type="Proteomes" id="UP000019376"/>
    </source>
</evidence>
<dbReference type="AlphaFoldDB" id="S8AIY5"/>
<dbReference type="PANTHER" id="PTHR28004:SF2">
    <property type="entry name" value="D-SERINE DEHYDRATASE"/>
    <property type="match status" value="1"/>
</dbReference>
<gene>
    <name evidence="4" type="ORF">PDE_00674</name>
</gene>
<protein>
    <recommendedName>
        <fullName evidence="3">D-serine dehydratase-like domain-containing protein</fullName>
    </recommendedName>
</protein>
<dbReference type="GO" id="GO:0008721">
    <property type="term" value="F:D-serine ammonia-lyase activity"/>
    <property type="evidence" value="ECO:0007669"/>
    <property type="project" value="TreeGrafter"/>
</dbReference>
<dbReference type="Gene3D" id="3.20.20.10">
    <property type="entry name" value="Alanine racemase"/>
    <property type="match status" value="1"/>
</dbReference>